<dbReference type="CDD" id="cd06171">
    <property type="entry name" value="Sigma70_r4"/>
    <property type="match status" value="1"/>
</dbReference>
<reference evidence="9 10" key="1">
    <citation type="submission" date="2018-11" db="EMBL/GenBank/DDBJ databases">
        <authorList>
            <person name="Li F."/>
        </authorList>
    </citation>
    <scope>NUCLEOTIDE SEQUENCE [LARGE SCALE GENOMIC DNA]</scope>
    <source>
        <strain evidence="9 10">Gsoil 097</strain>
    </source>
</reference>
<dbReference type="AlphaFoldDB" id="A0A3N0CCQ0"/>
<feature type="domain" description="RNA polymerase sigma factor 70 region 4 type 2" evidence="8">
    <location>
        <begin position="131"/>
        <end position="182"/>
    </location>
</feature>
<dbReference type="GO" id="GO:0003677">
    <property type="term" value="F:DNA binding"/>
    <property type="evidence" value="ECO:0007669"/>
    <property type="project" value="UniProtKB-KW"/>
</dbReference>
<dbReference type="InterPro" id="IPR007627">
    <property type="entry name" value="RNA_pol_sigma70_r2"/>
</dbReference>
<sequence>MTILPAAPAPIDLHDLTDPECLDLVRSGDLDAFTELYRRHHSAVLRIAAAIAGPGQAADLTAEAFTRAFALLRRGRGPELALRSYLVTTIRNSYYDASAKGRRLLLVDDLAGLDRLAPAHEPWDDLIEDQLVADAFASLPDRWRRALWLTAVEGRSTAEAAEIIGISPSAVAQLTFRAREALRVAYLAQHTNARAADGCRRIAGLLPGYVRGSEARRGLVEAHLVGCATCAATVAELRSIGAGMVSGRRCPHVERHDEPGPSGGREGDPHDRGLPGARRPDPAGRQA</sequence>
<evidence type="ECO:0000256" key="4">
    <source>
        <dbReference type="ARBA" id="ARBA00023125"/>
    </source>
</evidence>
<gene>
    <name evidence="9" type="ORF">EFK50_19015</name>
</gene>
<dbReference type="Gene3D" id="1.10.10.10">
    <property type="entry name" value="Winged helix-like DNA-binding domain superfamily/Winged helix DNA-binding domain"/>
    <property type="match status" value="1"/>
</dbReference>
<dbReference type="Pfam" id="PF08281">
    <property type="entry name" value="Sigma70_r4_2"/>
    <property type="match status" value="1"/>
</dbReference>
<dbReference type="GO" id="GO:0006352">
    <property type="term" value="P:DNA-templated transcription initiation"/>
    <property type="evidence" value="ECO:0007669"/>
    <property type="project" value="InterPro"/>
</dbReference>
<dbReference type="InterPro" id="IPR013249">
    <property type="entry name" value="RNA_pol_sigma70_r4_t2"/>
</dbReference>
<dbReference type="InterPro" id="IPR014284">
    <property type="entry name" value="RNA_pol_sigma-70_dom"/>
</dbReference>
<dbReference type="InterPro" id="IPR036388">
    <property type="entry name" value="WH-like_DNA-bd_sf"/>
</dbReference>
<dbReference type="PANTHER" id="PTHR43133:SF8">
    <property type="entry name" value="RNA POLYMERASE SIGMA FACTOR HI_1459-RELATED"/>
    <property type="match status" value="1"/>
</dbReference>
<evidence type="ECO:0000313" key="9">
    <source>
        <dbReference type="EMBL" id="RNL60826.1"/>
    </source>
</evidence>
<comment type="caution">
    <text evidence="9">The sequence shown here is derived from an EMBL/GenBank/DDBJ whole genome shotgun (WGS) entry which is preliminary data.</text>
</comment>
<keyword evidence="10" id="KW-1185">Reference proteome</keyword>
<dbReference type="SUPFAM" id="SSF88946">
    <property type="entry name" value="Sigma2 domain of RNA polymerase sigma factors"/>
    <property type="match status" value="1"/>
</dbReference>
<dbReference type="RefSeq" id="WP_123229580.1">
    <property type="nucleotide sequence ID" value="NZ_RJSE01000009.1"/>
</dbReference>
<protein>
    <submittedName>
        <fullName evidence="9">Sigma-70 family RNA polymerase sigma factor</fullName>
    </submittedName>
</protein>
<dbReference type="NCBIfam" id="TIGR02937">
    <property type="entry name" value="sigma70-ECF"/>
    <property type="match status" value="1"/>
</dbReference>
<dbReference type="InterPro" id="IPR039425">
    <property type="entry name" value="RNA_pol_sigma-70-like"/>
</dbReference>
<evidence type="ECO:0000259" key="8">
    <source>
        <dbReference type="Pfam" id="PF08281"/>
    </source>
</evidence>
<evidence type="ECO:0000259" key="7">
    <source>
        <dbReference type="Pfam" id="PF04542"/>
    </source>
</evidence>
<organism evidence="9 10">
    <name type="scientific">Nocardioides marmoriginsengisoli</name>
    <dbReference type="NCBI Taxonomy" id="661483"/>
    <lineage>
        <taxon>Bacteria</taxon>
        <taxon>Bacillati</taxon>
        <taxon>Actinomycetota</taxon>
        <taxon>Actinomycetes</taxon>
        <taxon>Propionibacteriales</taxon>
        <taxon>Nocardioidaceae</taxon>
        <taxon>Nocardioides</taxon>
    </lineage>
</organism>
<dbReference type="Gene3D" id="1.10.1740.10">
    <property type="match status" value="1"/>
</dbReference>
<evidence type="ECO:0000256" key="1">
    <source>
        <dbReference type="ARBA" id="ARBA00010641"/>
    </source>
</evidence>
<dbReference type="GO" id="GO:0016987">
    <property type="term" value="F:sigma factor activity"/>
    <property type="evidence" value="ECO:0007669"/>
    <property type="project" value="UniProtKB-KW"/>
</dbReference>
<keyword evidence="3" id="KW-0731">Sigma factor</keyword>
<dbReference type="OrthoDB" id="4990598at2"/>
<feature type="compositionally biased region" description="Basic and acidic residues" evidence="6">
    <location>
        <begin position="251"/>
        <end position="287"/>
    </location>
</feature>
<dbReference type="SUPFAM" id="SSF88659">
    <property type="entry name" value="Sigma3 and sigma4 domains of RNA polymerase sigma factors"/>
    <property type="match status" value="1"/>
</dbReference>
<dbReference type="InterPro" id="IPR041916">
    <property type="entry name" value="Anti_sigma_zinc_sf"/>
</dbReference>
<keyword evidence="5" id="KW-0804">Transcription</keyword>
<dbReference type="PANTHER" id="PTHR43133">
    <property type="entry name" value="RNA POLYMERASE ECF-TYPE SIGMA FACTO"/>
    <property type="match status" value="1"/>
</dbReference>
<feature type="region of interest" description="Disordered" evidence="6">
    <location>
        <begin position="250"/>
        <end position="287"/>
    </location>
</feature>
<evidence type="ECO:0000256" key="2">
    <source>
        <dbReference type="ARBA" id="ARBA00023015"/>
    </source>
</evidence>
<accession>A0A3N0CCQ0</accession>
<comment type="similarity">
    <text evidence="1">Belongs to the sigma-70 factor family. ECF subfamily.</text>
</comment>
<dbReference type="InterPro" id="IPR013324">
    <property type="entry name" value="RNA_pol_sigma_r3/r4-like"/>
</dbReference>
<keyword evidence="4" id="KW-0238">DNA-binding</keyword>
<keyword evidence="2" id="KW-0805">Transcription regulation</keyword>
<dbReference type="EMBL" id="RJSE01000009">
    <property type="protein sequence ID" value="RNL60826.1"/>
    <property type="molecule type" value="Genomic_DNA"/>
</dbReference>
<dbReference type="InterPro" id="IPR013325">
    <property type="entry name" value="RNA_pol_sigma_r2"/>
</dbReference>
<proteinExistence type="inferred from homology"/>
<evidence type="ECO:0000256" key="3">
    <source>
        <dbReference type="ARBA" id="ARBA00023082"/>
    </source>
</evidence>
<dbReference type="Proteomes" id="UP000267128">
    <property type="component" value="Unassembled WGS sequence"/>
</dbReference>
<evidence type="ECO:0000313" key="10">
    <source>
        <dbReference type="Proteomes" id="UP000267128"/>
    </source>
</evidence>
<evidence type="ECO:0000256" key="5">
    <source>
        <dbReference type="ARBA" id="ARBA00023163"/>
    </source>
</evidence>
<feature type="domain" description="RNA polymerase sigma-70 region 2" evidence="7">
    <location>
        <begin position="36"/>
        <end position="103"/>
    </location>
</feature>
<dbReference type="Gene3D" id="1.10.10.1320">
    <property type="entry name" value="Anti-sigma factor, zinc-finger domain"/>
    <property type="match status" value="1"/>
</dbReference>
<dbReference type="Pfam" id="PF04542">
    <property type="entry name" value="Sigma70_r2"/>
    <property type="match status" value="1"/>
</dbReference>
<evidence type="ECO:0000256" key="6">
    <source>
        <dbReference type="SAM" id="MobiDB-lite"/>
    </source>
</evidence>
<name>A0A3N0CCQ0_9ACTN</name>